<dbReference type="AlphaFoldDB" id="A0A066WES2"/>
<evidence type="ECO:0000256" key="3">
    <source>
        <dbReference type="ARBA" id="ARBA00022980"/>
    </source>
</evidence>
<evidence type="ECO:0000313" key="9">
    <source>
        <dbReference type="Proteomes" id="UP000027361"/>
    </source>
</evidence>
<keyword evidence="9" id="KW-1185">Reference proteome</keyword>
<protein>
    <recommendedName>
        <fullName evidence="6">Small ribosomal subunit protein mS33</fullName>
    </recommendedName>
</protein>
<reference evidence="8 9" key="1">
    <citation type="submission" date="2014-05" db="EMBL/GenBank/DDBJ databases">
        <title>Draft genome sequence of a rare smut relative, Tilletiaria anomala UBC 951.</title>
        <authorList>
            <consortium name="DOE Joint Genome Institute"/>
            <person name="Toome M."/>
            <person name="Kuo A."/>
            <person name="Henrissat B."/>
            <person name="Lipzen A."/>
            <person name="Tritt A."/>
            <person name="Yoshinaga Y."/>
            <person name="Zane M."/>
            <person name="Barry K."/>
            <person name="Grigoriev I.V."/>
            <person name="Spatafora J.W."/>
            <person name="Aimea M.C."/>
        </authorList>
    </citation>
    <scope>NUCLEOTIDE SEQUENCE [LARGE SCALE GENOMIC DNA]</scope>
    <source>
        <strain evidence="8 9">UBC 951</strain>
    </source>
</reference>
<organism evidence="8 9">
    <name type="scientific">Tilletiaria anomala (strain ATCC 24038 / CBS 436.72 / UBC 951)</name>
    <dbReference type="NCBI Taxonomy" id="1037660"/>
    <lineage>
        <taxon>Eukaryota</taxon>
        <taxon>Fungi</taxon>
        <taxon>Dikarya</taxon>
        <taxon>Basidiomycota</taxon>
        <taxon>Ustilaginomycotina</taxon>
        <taxon>Exobasidiomycetes</taxon>
        <taxon>Georgefischeriales</taxon>
        <taxon>Tilletiariaceae</taxon>
        <taxon>Tilletiaria</taxon>
    </lineage>
</organism>
<feature type="compositionally biased region" description="Basic and acidic residues" evidence="7">
    <location>
        <begin position="87"/>
        <end position="104"/>
    </location>
</feature>
<dbReference type="InterPro" id="IPR013219">
    <property type="entry name" value="Ribosomal_mS33"/>
</dbReference>
<gene>
    <name evidence="8" type="ORF">K437DRAFT_267418</name>
</gene>
<keyword evidence="3" id="KW-0689">Ribosomal protein</keyword>
<dbReference type="PANTHER" id="PTHR13362">
    <property type="entry name" value="MITOCHONDRIAL RIBOSOMAL PROTEIN S33"/>
    <property type="match status" value="1"/>
</dbReference>
<dbReference type="GeneID" id="25265928"/>
<comment type="caution">
    <text evidence="8">The sequence shown here is derived from an EMBL/GenBank/DDBJ whole genome shotgun (WGS) entry which is preliminary data.</text>
</comment>
<dbReference type="Pfam" id="PF08293">
    <property type="entry name" value="MRP-S33"/>
    <property type="match status" value="1"/>
</dbReference>
<dbReference type="GO" id="GO:0005840">
    <property type="term" value="C:ribosome"/>
    <property type="evidence" value="ECO:0007669"/>
    <property type="project" value="UniProtKB-KW"/>
</dbReference>
<accession>A0A066WES2</accession>
<dbReference type="InParanoid" id="A0A066WES2"/>
<feature type="region of interest" description="Disordered" evidence="7">
    <location>
        <begin position="87"/>
        <end position="113"/>
    </location>
</feature>
<evidence type="ECO:0000256" key="1">
    <source>
        <dbReference type="ARBA" id="ARBA00004173"/>
    </source>
</evidence>
<comment type="subcellular location">
    <subcellularLocation>
        <location evidence="1">Mitochondrion</location>
    </subcellularLocation>
</comment>
<dbReference type="GO" id="GO:0005739">
    <property type="term" value="C:mitochondrion"/>
    <property type="evidence" value="ECO:0007669"/>
    <property type="project" value="UniProtKB-SubCell"/>
</dbReference>
<evidence type="ECO:0000256" key="5">
    <source>
        <dbReference type="ARBA" id="ARBA00023274"/>
    </source>
</evidence>
<evidence type="ECO:0000256" key="4">
    <source>
        <dbReference type="ARBA" id="ARBA00023128"/>
    </source>
</evidence>
<evidence type="ECO:0000256" key="2">
    <source>
        <dbReference type="ARBA" id="ARBA00008970"/>
    </source>
</evidence>
<dbReference type="STRING" id="1037660.A0A066WES2"/>
<dbReference type="RefSeq" id="XP_013244375.1">
    <property type="nucleotide sequence ID" value="XM_013388921.1"/>
</dbReference>
<dbReference type="GO" id="GO:1990904">
    <property type="term" value="C:ribonucleoprotein complex"/>
    <property type="evidence" value="ECO:0007669"/>
    <property type="project" value="UniProtKB-KW"/>
</dbReference>
<dbReference type="OrthoDB" id="2257454at2759"/>
<evidence type="ECO:0000256" key="7">
    <source>
        <dbReference type="SAM" id="MobiDB-lite"/>
    </source>
</evidence>
<dbReference type="PANTHER" id="PTHR13362:SF2">
    <property type="entry name" value="SMALL RIBOSOMAL SUBUNIT PROTEIN MS33"/>
    <property type="match status" value="1"/>
</dbReference>
<keyword evidence="5" id="KW-0687">Ribonucleoprotein</keyword>
<evidence type="ECO:0000313" key="8">
    <source>
        <dbReference type="EMBL" id="KDN49589.1"/>
    </source>
</evidence>
<proteinExistence type="inferred from homology"/>
<name>A0A066WES2_TILAU</name>
<comment type="similarity">
    <text evidence="2">Belongs to the mitochondrion-specific ribosomal protein mS33 family.</text>
</comment>
<sequence length="113" mass="12333">MRASAPTCKALAALRCRIFDTTYNPGAVRTGAKYLRQRLVGPAMLSYYRPQLNLRSAIASVGGLPGWSKEDGPLLAPHEVQRLTDVARRKEMGKGPPKKGEGRRAAMKGKKGR</sequence>
<evidence type="ECO:0000256" key="6">
    <source>
        <dbReference type="ARBA" id="ARBA00035132"/>
    </source>
</evidence>
<dbReference type="OMA" id="WYPHDIN"/>
<keyword evidence="4" id="KW-0496">Mitochondrion</keyword>
<dbReference type="HOGENOM" id="CLU_150777_0_0_1"/>
<dbReference type="EMBL" id="JMSN01000021">
    <property type="protein sequence ID" value="KDN49589.1"/>
    <property type="molecule type" value="Genomic_DNA"/>
</dbReference>
<dbReference type="Proteomes" id="UP000027361">
    <property type="component" value="Unassembled WGS sequence"/>
</dbReference>